<dbReference type="GO" id="GO:0016740">
    <property type="term" value="F:transferase activity"/>
    <property type="evidence" value="ECO:0007669"/>
    <property type="project" value="UniProtKB-KW"/>
</dbReference>
<dbReference type="InterPro" id="IPR051678">
    <property type="entry name" value="AGP_Transferase"/>
</dbReference>
<feature type="domain" description="Aminoglycoside phosphotransferase" evidence="1">
    <location>
        <begin position="34"/>
        <end position="234"/>
    </location>
</feature>
<sequence length="293" mass="33700">MKGVTEEHILREINWVEKNEALVSLLEHETTFQVTSLDSGLEAEVLKIATSTADYVLKVWNKESKPDVPMQYQTLKALHSRGRAVTKPLGWGTDPNGSPVMLTSYDGRPVPSVNPSKIDRLAKMLIDIHNMPLDSISGLGLPKHDFISYFYPRIAEFPDIQQPLTELVQRANMKHECVIHGDYHLGNILENERELTVIDWTNVQIGDPRYDIAWSTVLFWIYVSEEQAFFYRNVFCADNRCEAEELELFEAIACLRWILLSRVDHPPIRKDTIARVRSILNSNKYLYSKLLEV</sequence>
<organism evidence="2">
    <name type="scientific">Paenibacillus ihbetae</name>
    <dbReference type="NCBI Taxonomy" id="1870820"/>
    <lineage>
        <taxon>Bacteria</taxon>
        <taxon>Bacillati</taxon>
        <taxon>Bacillota</taxon>
        <taxon>Bacilli</taxon>
        <taxon>Bacillales</taxon>
        <taxon>Paenibacillaceae</taxon>
        <taxon>Paenibacillus</taxon>
    </lineage>
</organism>
<dbReference type="InterPro" id="IPR002575">
    <property type="entry name" value="Aminoglycoside_PTrfase"/>
</dbReference>
<evidence type="ECO:0000313" key="2">
    <source>
        <dbReference type="EMBL" id="ANY76744.1"/>
    </source>
</evidence>
<dbReference type="InterPro" id="IPR011009">
    <property type="entry name" value="Kinase-like_dom_sf"/>
</dbReference>
<dbReference type="EMBL" id="CP016809">
    <property type="protein sequence ID" value="ANY76744.1"/>
    <property type="molecule type" value="Genomic_DNA"/>
</dbReference>
<dbReference type="Gene3D" id="3.90.1200.10">
    <property type="match status" value="1"/>
</dbReference>
<proteinExistence type="predicted"/>
<keyword evidence="2" id="KW-0808">Transferase</keyword>
<name>A0A1B2E9U6_9BACL</name>
<dbReference type="Pfam" id="PF01636">
    <property type="entry name" value="APH"/>
    <property type="match status" value="1"/>
</dbReference>
<dbReference type="PANTHER" id="PTHR21310">
    <property type="entry name" value="AMINOGLYCOSIDE PHOSPHOTRANSFERASE-RELATED-RELATED"/>
    <property type="match status" value="1"/>
</dbReference>
<reference evidence="2" key="1">
    <citation type="submission" date="2016-08" db="EMBL/GenBank/DDBJ databases">
        <title>Complete Genome Seqeunce of Paenibacillus sp. nov. IHBB 9852 from high altitute lake of Indian trans-Himalayas.</title>
        <authorList>
            <person name="Kiran S."/>
            <person name="Swarnkar M.K."/>
            <person name="Rana A."/>
            <person name="Tewari R."/>
            <person name="Gulati A."/>
        </authorList>
    </citation>
    <scope>NUCLEOTIDE SEQUENCE [LARGE SCALE GENOMIC DNA]</scope>
    <source>
        <strain evidence="2">IHBB 9852</strain>
    </source>
</reference>
<gene>
    <name evidence="2" type="ORF">BBD41_26575</name>
</gene>
<accession>A0A1B2E9U6</accession>
<dbReference type="AlphaFoldDB" id="A0A1B2E9U6"/>
<dbReference type="KEGG" id="pib:BBD41_26575"/>
<dbReference type="SUPFAM" id="SSF56112">
    <property type="entry name" value="Protein kinase-like (PK-like)"/>
    <property type="match status" value="1"/>
</dbReference>
<protein>
    <submittedName>
        <fullName evidence="2">Aminoglycoside phosphotransferase</fullName>
    </submittedName>
</protein>
<evidence type="ECO:0000259" key="1">
    <source>
        <dbReference type="Pfam" id="PF01636"/>
    </source>
</evidence>